<evidence type="ECO:0000256" key="5">
    <source>
        <dbReference type="SAM" id="MobiDB-lite"/>
    </source>
</evidence>
<dbReference type="Proteomes" id="UP000716291">
    <property type="component" value="Unassembled WGS sequence"/>
</dbReference>
<proteinExistence type="predicted"/>
<comment type="caution">
    <text evidence="7">The sequence shown here is derived from an EMBL/GenBank/DDBJ whole genome shotgun (WGS) entry which is preliminary data.</text>
</comment>
<name>A0A9P6XBH5_RHIOR</name>
<evidence type="ECO:0000256" key="1">
    <source>
        <dbReference type="ARBA" id="ARBA00004123"/>
    </source>
</evidence>
<sequence length="290" mass="32847">MNQAINFLHSQPHCSSSPYCLTVRQQPSKARLCSFKEKVDRRPIDPPPIIELLSNSSNDDFLQNPYFFLYATLTDASGEVDLHFINGNKTTAGSVVQSLHKLKDLDNSGFPGMSESTFLTRCFSDQGVRIRIRKEPRSAHLNNSGKRRRGHTNESDEDDTSSVHEMYIENRTSLPPPSHFAPYVDKPPSPIDYTGIYSNNRHDYFVKPTLPSPKQLFKSSAMSMQNILSNDRDQLYHISPMGEDEKENRLLSTRKLPLPLPSYSHFPHPNGNLAVQYNISHNPSSKNQSS</sequence>
<dbReference type="OrthoDB" id="5599552at2759"/>
<dbReference type="GO" id="GO:0005634">
    <property type="term" value="C:nucleus"/>
    <property type="evidence" value="ECO:0007669"/>
    <property type="project" value="UniProtKB-SubCell"/>
</dbReference>
<feature type="domain" description="Velvet" evidence="6">
    <location>
        <begin position="12"/>
        <end position="211"/>
    </location>
</feature>
<dbReference type="PANTHER" id="PTHR33572">
    <property type="entry name" value="SPORE DEVELOPMENT REGULATOR VOSA"/>
    <property type="match status" value="1"/>
</dbReference>
<dbReference type="Gene3D" id="2.60.40.3960">
    <property type="entry name" value="Velvet domain"/>
    <property type="match status" value="2"/>
</dbReference>
<keyword evidence="2" id="KW-0805">Transcription regulation</keyword>
<dbReference type="InterPro" id="IPR021740">
    <property type="entry name" value="Velvet"/>
</dbReference>
<evidence type="ECO:0000256" key="2">
    <source>
        <dbReference type="ARBA" id="ARBA00023015"/>
    </source>
</evidence>
<dbReference type="InterPro" id="IPR037525">
    <property type="entry name" value="Velvet_dom"/>
</dbReference>
<dbReference type="InterPro" id="IPR038491">
    <property type="entry name" value="Velvet_dom_sf"/>
</dbReference>
<evidence type="ECO:0000313" key="8">
    <source>
        <dbReference type="Proteomes" id="UP000716291"/>
    </source>
</evidence>
<reference evidence="7" key="1">
    <citation type="journal article" date="2020" name="Microb. Genom.">
        <title>Genetic diversity of clinical and environmental Mucorales isolates obtained from an investigation of mucormycosis cases among solid organ transplant recipients.</title>
        <authorList>
            <person name="Nguyen M.H."/>
            <person name="Kaul D."/>
            <person name="Muto C."/>
            <person name="Cheng S.J."/>
            <person name="Richter R.A."/>
            <person name="Bruno V.M."/>
            <person name="Liu G."/>
            <person name="Beyhan S."/>
            <person name="Sundermann A.J."/>
            <person name="Mounaud S."/>
            <person name="Pasculle A.W."/>
            <person name="Nierman W.C."/>
            <person name="Driscoll E."/>
            <person name="Cumbie R."/>
            <person name="Clancy C.J."/>
            <person name="Dupont C.L."/>
        </authorList>
    </citation>
    <scope>NUCLEOTIDE SEQUENCE</scope>
    <source>
        <strain evidence="7">GL11</strain>
    </source>
</reference>
<comment type="subcellular location">
    <subcellularLocation>
        <location evidence="1">Nucleus</location>
    </subcellularLocation>
</comment>
<keyword evidence="4" id="KW-0539">Nucleus</keyword>
<keyword evidence="3" id="KW-0804">Transcription</keyword>
<evidence type="ECO:0000313" key="7">
    <source>
        <dbReference type="EMBL" id="KAG1309762.1"/>
    </source>
</evidence>
<evidence type="ECO:0000256" key="3">
    <source>
        <dbReference type="ARBA" id="ARBA00023163"/>
    </source>
</evidence>
<feature type="region of interest" description="Disordered" evidence="5">
    <location>
        <begin position="133"/>
        <end position="162"/>
    </location>
</feature>
<dbReference type="Pfam" id="PF11754">
    <property type="entry name" value="Velvet"/>
    <property type="match status" value="2"/>
</dbReference>
<dbReference type="EMBL" id="JAANQT010000594">
    <property type="protein sequence ID" value="KAG1309762.1"/>
    <property type="molecule type" value="Genomic_DNA"/>
</dbReference>
<protein>
    <recommendedName>
        <fullName evidence="6">Velvet domain-containing protein</fullName>
    </recommendedName>
</protein>
<evidence type="ECO:0000259" key="6">
    <source>
        <dbReference type="PROSITE" id="PS51821"/>
    </source>
</evidence>
<dbReference type="PROSITE" id="PS51821">
    <property type="entry name" value="VELVET"/>
    <property type="match status" value="1"/>
</dbReference>
<dbReference type="PANTHER" id="PTHR33572:SF18">
    <property type="entry name" value="SPORE DEVELOPMENT REGULATOR VOSA"/>
    <property type="match status" value="1"/>
</dbReference>
<evidence type="ECO:0000256" key="4">
    <source>
        <dbReference type="ARBA" id="ARBA00023242"/>
    </source>
</evidence>
<dbReference type="AlphaFoldDB" id="A0A9P6XBH5"/>
<accession>A0A9P6XBH5</accession>
<keyword evidence="8" id="KW-1185">Reference proteome</keyword>
<gene>
    <name evidence="7" type="ORF">G6F64_005065</name>
</gene>
<organism evidence="7 8">
    <name type="scientific">Rhizopus oryzae</name>
    <name type="common">Mucormycosis agent</name>
    <name type="synonym">Rhizopus arrhizus var. delemar</name>
    <dbReference type="NCBI Taxonomy" id="64495"/>
    <lineage>
        <taxon>Eukaryota</taxon>
        <taxon>Fungi</taxon>
        <taxon>Fungi incertae sedis</taxon>
        <taxon>Mucoromycota</taxon>
        <taxon>Mucoromycotina</taxon>
        <taxon>Mucoromycetes</taxon>
        <taxon>Mucorales</taxon>
        <taxon>Mucorineae</taxon>
        <taxon>Rhizopodaceae</taxon>
        <taxon>Rhizopus</taxon>
    </lineage>
</organism>